<feature type="transmembrane region" description="Helical" evidence="6">
    <location>
        <begin position="270"/>
        <end position="292"/>
    </location>
</feature>
<geneLocation type="plasmid" evidence="8">
    <name>2</name>
</geneLocation>
<dbReference type="PANTHER" id="PTHR33545:SF5">
    <property type="entry name" value="UPF0750 MEMBRANE PROTEIN YITT"/>
    <property type="match status" value="1"/>
</dbReference>
<keyword evidence="8" id="KW-0614">Plasmid</keyword>
<evidence type="ECO:0000256" key="5">
    <source>
        <dbReference type="ARBA" id="ARBA00023136"/>
    </source>
</evidence>
<keyword evidence="3 6" id="KW-0812">Transmembrane</keyword>
<reference evidence="8" key="1">
    <citation type="submission" date="2019-01" db="EMBL/GenBank/DDBJ databases">
        <authorList>
            <consortium name="Pathogen Informatics"/>
        </authorList>
    </citation>
    <scope>NUCLEOTIDE SEQUENCE [LARGE SCALE GENOMIC DNA]</scope>
    <source>
        <strain evidence="8">NCTC10113</strain>
    </source>
</reference>
<dbReference type="AlphaFoldDB" id="A0A448ZYV3"/>
<dbReference type="GO" id="GO:0005886">
    <property type="term" value="C:plasma membrane"/>
    <property type="evidence" value="ECO:0007669"/>
    <property type="project" value="UniProtKB-SubCell"/>
</dbReference>
<dbReference type="InterPro" id="IPR003740">
    <property type="entry name" value="YitT"/>
</dbReference>
<dbReference type="Pfam" id="PF10035">
    <property type="entry name" value="DUF2179"/>
    <property type="match status" value="1"/>
</dbReference>
<organism evidence="8">
    <name type="scientific">Metamycoplasma salivarium</name>
    <name type="common">Mycoplasma salivarium</name>
    <dbReference type="NCBI Taxonomy" id="2124"/>
    <lineage>
        <taxon>Bacteria</taxon>
        <taxon>Bacillati</taxon>
        <taxon>Mycoplasmatota</taxon>
        <taxon>Mycoplasmoidales</taxon>
        <taxon>Metamycoplasmataceae</taxon>
        <taxon>Metamycoplasma</taxon>
    </lineage>
</organism>
<evidence type="ECO:0000256" key="4">
    <source>
        <dbReference type="ARBA" id="ARBA00022989"/>
    </source>
</evidence>
<accession>A0A448ZYV3</accession>
<comment type="subcellular location">
    <subcellularLocation>
        <location evidence="1">Cell membrane</location>
        <topology evidence="1">Multi-pass membrane protein</topology>
    </subcellularLocation>
</comment>
<feature type="transmembrane region" description="Helical" evidence="6">
    <location>
        <begin position="94"/>
        <end position="111"/>
    </location>
</feature>
<dbReference type="RefSeq" id="WP_024544340.1">
    <property type="nucleotide sequence ID" value="NZ_LR214938.2"/>
</dbReference>
<evidence type="ECO:0000313" key="8">
    <source>
        <dbReference type="EMBL" id="VEU56404.1"/>
    </source>
</evidence>
<proteinExistence type="predicted"/>
<feature type="transmembrane region" description="Helical" evidence="6">
    <location>
        <begin position="118"/>
        <end position="138"/>
    </location>
</feature>
<feature type="domain" description="DUF2179" evidence="7">
    <location>
        <begin position="321"/>
        <end position="375"/>
    </location>
</feature>
<name>A0A448ZYV3_METSV</name>
<keyword evidence="4 6" id="KW-1133">Transmembrane helix</keyword>
<feature type="transmembrane region" description="Helical" evidence="6">
    <location>
        <begin position="189"/>
        <end position="208"/>
    </location>
</feature>
<evidence type="ECO:0000256" key="3">
    <source>
        <dbReference type="ARBA" id="ARBA00022692"/>
    </source>
</evidence>
<evidence type="ECO:0000256" key="2">
    <source>
        <dbReference type="ARBA" id="ARBA00022475"/>
    </source>
</evidence>
<dbReference type="InterPro" id="IPR019264">
    <property type="entry name" value="DUF2179"/>
</dbReference>
<evidence type="ECO:0000256" key="6">
    <source>
        <dbReference type="SAM" id="Phobius"/>
    </source>
</evidence>
<dbReference type="InterPro" id="IPR051461">
    <property type="entry name" value="UPF0750_membrane"/>
</dbReference>
<evidence type="ECO:0000259" key="7">
    <source>
        <dbReference type="Pfam" id="PF10035"/>
    </source>
</evidence>
<dbReference type="PANTHER" id="PTHR33545">
    <property type="entry name" value="UPF0750 MEMBRANE PROTEIN YITT-RELATED"/>
    <property type="match status" value="1"/>
</dbReference>
<keyword evidence="5 6" id="KW-0472">Membrane</keyword>
<keyword evidence="2" id="KW-1003">Cell membrane</keyword>
<gene>
    <name evidence="8" type="ORF">NCTC10113_01313</name>
</gene>
<feature type="transmembrane region" description="Helical" evidence="6">
    <location>
        <begin position="232"/>
        <end position="258"/>
    </location>
</feature>
<evidence type="ECO:0000256" key="1">
    <source>
        <dbReference type="ARBA" id="ARBA00004651"/>
    </source>
</evidence>
<dbReference type="EMBL" id="LR214939">
    <property type="protein sequence ID" value="VEU56404.1"/>
    <property type="molecule type" value="Genomic_DNA"/>
</dbReference>
<sequence length="383" mass="43442">MQEDFQKQDEKQQEDVVSKKKFKQPKVAFDLNPFKVNFFNVWKKFPKKVAFIFLSALLYNIGVATFLAKAATVASGVSALAQGLTYTVSQTAPYFAYIYLALNLPFMIAFWKKNPRIFMILTMYWLLFQVLIQSLLLIKPVGDMFDNISIYYVNWTKGATYKLIPWNVYGVYKNFTPTPSGFSNPTWPIIIYSLIGAVCAGAAAGIAWKNSGSTAGSDIIVYYVSRVKKQSIGFISTIVALIFAAVSIVLIGLLEFFGVNEKKSWNPGAFLVRTISTVLYIFVYNGFLEVIYPKYRKIKITIYTKKAELIIAHLKAINYWHGYNYSTVTSGYNNQGTVKIETLALYLEQNHIKNEILKIDHDAWITISTISRIIGKFDTSKVD</sequence>
<dbReference type="Pfam" id="PF02588">
    <property type="entry name" value="YitT_membrane"/>
    <property type="match status" value="1"/>
</dbReference>
<protein>
    <submittedName>
        <fullName evidence="8">Uncharacterized BCR, YitT family COG1284</fullName>
    </submittedName>
</protein>
<feature type="transmembrane region" description="Helical" evidence="6">
    <location>
        <begin position="49"/>
        <end position="74"/>
    </location>
</feature>